<name>A0A8S4PIE8_OWEFU</name>
<dbReference type="AlphaFoldDB" id="A0A8S4PIE8"/>
<reference evidence="6" key="1">
    <citation type="submission" date="2022-03" db="EMBL/GenBank/DDBJ databases">
        <authorList>
            <person name="Martin C."/>
        </authorList>
    </citation>
    <scope>NUCLEOTIDE SEQUENCE</scope>
</reference>
<evidence type="ECO:0000256" key="4">
    <source>
        <dbReference type="ARBA" id="ARBA00023136"/>
    </source>
</evidence>
<dbReference type="InterPro" id="IPR008952">
    <property type="entry name" value="Tetraspanin_EC2_sf"/>
</dbReference>
<keyword evidence="2 5" id="KW-0812">Transmembrane</keyword>
<dbReference type="EMBL" id="CAIIXF020000008">
    <property type="protein sequence ID" value="CAH1793004.1"/>
    <property type="molecule type" value="Genomic_DNA"/>
</dbReference>
<dbReference type="Pfam" id="PF00335">
    <property type="entry name" value="Tetraspanin"/>
    <property type="match status" value="1"/>
</dbReference>
<evidence type="ECO:0008006" key="8">
    <source>
        <dbReference type="Google" id="ProtNLM"/>
    </source>
</evidence>
<feature type="transmembrane region" description="Helical" evidence="5">
    <location>
        <begin position="174"/>
        <end position="199"/>
    </location>
</feature>
<dbReference type="SUPFAM" id="SSF48652">
    <property type="entry name" value="Tetraspanin"/>
    <property type="match status" value="1"/>
</dbReference>
<dbReference type="OrthoDB" id="9836210at2759"/>
<evidence type="ECO:0000256" key="5">
    <source>
        <dbReference type="SAM" id="Phobius"/>
    </source>
</evidence>
<comment type="subcellular location">
    <subcellularLocation>
        <location evidence="1">Membrane</location>
        <topology evidence="1">Multi-pass membrane protein</topology>
    </subcellularLocation>
</comment>
<dbReference type="PRINTS" id="PR00218">
    <property type="entry name" value="PERIPHERNRDS"/>
</dbReference>
<evidence type="ECO:0000256" key="1">
    <source>
        <dbReference type="ARBA" id="ARBA00004141"/>
    </source>
</evidence>
<dbReference type="InterPro" id="IPR018499">
    <property type="entry name" value="Tetraspanin/Peripherin"/>
</dbReference>
<dbReference type="Proteomes" id="UP000749559">
    <property type="component" value="Unassembled WGS sequence"/>
</dbReference>
<comment type="caution">
    <text evidence="6">The sequence shown here is derived from an EMBL/GenBank/DDBJ whole genome shotgun (WGS) entry which is preliminary data.</text>
</comment>
<dbReference type="GO" id="GO:0007601">
    <property type="term" value="P:visual perception"/>
    <property type="evidence" value="ECO:0007669"/>
    <property type="project" value="InterPro"/>
</dbReference>
<evidence type="ECO:0000256" key="3">
    <source>
        <dbReference type="ARBA" id="ARBA00022989"/>
    </source>
</evidence>
<dbReference type="InterPro" id="IPR000830">
    <property type="entry name" value="Peripherin/rom-1"/>
</dbReference>
<keyword evidence="4 5" id="KW-0472">Membrane</keyword>
<proteinExistence type="predicted"/>
<sequence>GAKICYDCSFYDTRQRFESVMVLYMVIMLTVQIIIISAASMCFSHTHMLRHSFNHGIMKSLRNYKNGVQVKRTIDALNLEYNCCGVGNYTDWFNISWISNGFLDLKSPQVQAKMKNNQYYTDDVPFSCCDPMSPRPCIHQGVHSFNMHPNYNETNVTLYKSGCSIKIMLFFDDILSGFGGSIFSSLIVEWIVLILMRYLQSSILMARELGEAKCRSPGYLCAQCPCGCCDGSHTDLKKLEKVEEESPINDRQIEHKSELALFPRIGNDDEPHNDEGINNYYDADDYYNGSKWELELDELIKLSSFHGDNRKIEHSEKQGFVPVQ</sequence>
<feature type="non-terminal residue" evidence="6">
    <location>
        <position position="324"/>
    </location>
</feature>
<keyword evidence="7" id="KW-1185">Reference proteome</keyword>
<evidence type="ECO:0000313" key="7">
    <source>
        <dbReference type="Proteomes" id="UP000749559"/>
    </source>
</evidence>
<feature type="transmembrane region" description="Helical" evidence="5">
    <location>
        <begin position="21"/>
        <end position="43"/>
    </location>
</feature>
<accession>A0A8S4PIE8</accession>
<dbReference type="GO" id="GO:0016020">
    <property type="term" value="C:membrane"/>
    <property type="evidence" value="ECO:0007669"/>
    <property type="project" value="UniProtKB-SubCell"/>
</dbReference>
<evidence type="ECO:0000256" key="2">
    <source>
        <dbReference type="ARBA" id="ARBA00022692"/>
    </source>
</evidence>
<evidence type="ECO:0000313" key="6">
    <source>
        <dbReference type="EMBL" id="CAH1793004.1"/>
    </source>
</evidence>
<dbReference type="Gene3D" id="1.10.1450.10">
    <property type="entry name" value="Tetraspanin"/>
    <property type="match status" value="1"/>
</dbReference>
<organism evidence="6 7">
    <name type="scientific">Owenia fusiformis</name>
    <name type="common">Polychaete worm</name>
    <dbReference type="NCBI Taxonomy" id="6347"/>
    <lineage>
        <taxon>Eukaryota</taxon>
        <taxon>Metazoa</taxon>
        <taxon>Spiralia</taxon>
        <taxon>Lophotrochozoa</taxon>
        <taxon>Annelida</taxon>
        <taxon>Polychaeta</taxon>
        <taxon>Sedentaria</taxon>
        <taxon>Canalipalpata</taxon>
        <taxon>Sabellida</taxon>
        <taxon>Oweniida</taxon>
        <taxon>Oweniidae</taxon>
        <taxon>Owenia</taxon>
    </lineage>
</organism>
<keyword evidence="3 5" id="KW-1133">Transmembrane helix</keyword>
<protein>
    <recommendedName>
        <fullName evidence="8">Tetraspanin</fullName>
    </recommendedName>
</protein>
<gene>
    <name evidence="6" type="ORF">OFUS_LOCUS17908</name>
</gene>